<dbReference type="SUPFAM" id="SSF52242">
    <property type="entry name" value="Cobalamin (vitamin B12)-binding domain"/>
    <property type="match status" value="1"/>
</dbReference>
<dbReference type="GO" id="GO:0016853">
    <property type="term" value="F:isomerase activity"/>
    <property type="evidence" value="ECO:0007669"/>
    <property type="project" value="UniProtKB-KW"/>
</dbReference>
<dbReference type="GO" id="GO:0031419">
    <property type="term" value="F:cobalamin binding"/>
    <property type="evidence" value="ECO:0007669"/>
    <property type="project" value="UniProtKB-KW"/>
</dbReference>
<evidence type="ECO:0000256" key="1">
    <source>
        <dbReference type="ARBA" id="ARBA00001922"/>
    </source>
</evidence>
<accession>X0VE29</accession>
<comment type="cofactor">
    <cofactor evidence="1">
        <name>adenosylcob(III)alamin</name>
        <dbReference type="ChEBI" id="CHEBI:18408"/>
    </cofactor>
</comment>
<feature type="domain" description="B12-binding" evidence="6">
    <location>
        <begin position="6"/>
        <end position="131"/>
    </location>
</feature>
<dbReference type="InterPro" id="IPR006159">
    <property type="entry name" value="Acid_CoA_mut_C"/>
</dbReference>
<keyword evidence="2" id="KW-0846">Cobalamin</keyword>
<evidence type="ECO:0000256" key="4">
    <source>
        <dbReference type="ARBA" id="ARBA00023235"/>
    </source>
</evidence>
<protein>
    <recommendedName>
        <fullName evidence="6">B12-binding domain-containing protein</fullName>
    </recommendedName>
</protein>
<dbReference type="Gene3D" id="3.40.50.280">
    <property type="entry name" value="Cobalamin-binding domain"/>
    <property type="match status" value="1"/>
</dbReference>
<dbReference type="PANTHER" id="PTHR48101">
    <property type="entry name" value="METHYLMALONYL-COA MUTASE, MITOCHONDRIAL-RELATED"/>
    <property type="match status" value="1"/>
</dbReference>
<reference evidence="7" key="1">
    <citation type="journal article" date="2014" name="Front. Microbiol.">
        <title>High frequency of phylogenetically diverse reductive dehalogenase-homologous genes in deep subseafloor sedimentary metagenomes.</title>
        <authorList>
            <person name="Kawai M."/>
            <person name="Futagami T."/>
            <person name="Toyoda A."/>
            <person name="Takaki Y."/>
            <person name="Nishi S."/>
            <person name="Hori S."/>
            <person name="Arai W."/>
            <person name="Tsubouchi T."/>
            <person name="Morono Y."/>
            <person name="Uchiyama I."/>
            <person name="Ito T."/>
            <person name="Fujiyama A."/>
            <person name="Inagaki F."/>
            <person name="Takami H."/>
        </authorList>
    </citation>
    <scope>NUCLEOTIDE SEQUENCE</scope>
    <source>
        <strain evidence="7">Expedition CK06-06</strain>
    </source>
</reference>
<keyword evidence="4" id="KW-0413">Isomerase</keyword>
<proteinExistence type="predicted"/>
<dbReference type="AlphaFoldDB" id="X0VE29"/>
<evidence type="ECO:0000256" key="3">
    <source>
        <dbReference type="ARBA" id="ARBA00022723"/>
    </source>
</evidence>
<name>X0VE29_9ZZZZ</name>
<feature type="non-terminal residue" evidence="7">
    <location>
        <position position="131"/>
    </location>
</feature>
<dbReference type="NCBIfam" id="TIGR00640">
    <property type="entry name" value="acid_CoA_mut_C"/>
    <property type="match status" value="1"/>
</dbReference>
<comment type="caution">
    <text evidence="7">The sequence shown here is derived from an EMBL/GenBank/DDBJ whole genome shotgun (WGS) entry which is preliminary data.</text>
</comment>
<sequence>MNEERKIRVLIAKVGCDIHERGALTLLHMFRDAGMEVIYTGRYQSPEGVANAAVAEDVDVIALSDHTGSMPIIAAAVLEALKRLDAIDIHILAGGLVSPEDADVLEGMGVSGNYGPGTPLDLIVDHVRRLV</sequence>
<dbReference type="InterPro" id="IPR036724">
    <property type="entry name" value="Cobalamin-bd_sf"/>
</dbReference>
<dbReference type="PANTHER" id="PTHR48101:SF1">
    <property type="entry name" value="METHYLMALONYL-COA MUTASE, LARGE SUBUNIT"/>
    <property type="match status" value="1"/>
</dbReference>
<dbReference type="InterPro" id="IPR006158">
    <property type="entry name" value="Cobalamin-bd"/>
</dbReference>
<evidence type="ECO:0000259" key="6">
    <source>
        <dbReference type="PROSITE" id="PS51332"/>
    </source>
</evidence>
<evidence type="ECO:0000256" key="5">
    <source>
        <dbReference type="ARBA" id="ARBA00023285"/>
    </source>
</evidence>
<organism evidence="7">
    <name type="scientific">marine sediment metagenome</name>
    <dbReference type="NCBI Taxonomy" id="412755"/>
    <lineage>
        <taxon>unclassified sequences</taxon>
        <taxon>metagenomes</taxon>
        <taxon>ecological metagenomes</taxon>
    </lineage>
</organism>
<dbReference type="PROSITE" id="PS51332">
    <property type="entry name" value="B12_BINDING"/>
    <property type="match status" value="1"/>
</dbReference>
<dbReference type="GO" id="GO:0046872">
    <property type="term" value="F:metal ion binding"/>
    <property type="evidence" value="ECO:0007669"/>
    <property type="project" value="UniProtKB-KW"/>
</dbReference>
<evidence type="ECO:0000313" key="7">
    <source>
        <dbReference type="EMBL" id="GAG09477.1"/>
    </source>
</evidence>
<evidence type="ECO:0000256" key="2">
    <source>
        <dbReference type="ARBA" id="ARBA00022628"/>
    </source>
</evidence>
<dbReference type="Pfam" id="PF02310">
    <property type="entry name" value="B12-binding"/>
    <property type="match status" value="1"/>
</dbReference>
<gene>
    <name evidence="7" type="ORF">S01H1_44698</name>
</gene>
<dbReference type="EMBL" id="BARS01028523">
    <property type="protein sequence ID" value="GAG09477.1"/>
    <property type="molecule type" value="Genomic_DNA"/>
</dbReference>
<keyword evidence="5" id="KW-0170">Cobalt</keyword>
<keyword evidence="3" id="KW-0479">Metal-binding</keyword>